<protein>
    <submittedName>
        <fullName evidence="2">Uncharacterized protein</fullName>
    </submittedName>
</protein>
<gene>
    <name evidence="2" type="ORF">AB5J50_37305</name>
</gene>
<organism evidence="2">
    <name type="scientific">Streptomyces sp. R35</name>
    <dbReference type="NCBI Taxonomy" id="3238630"/>
    <lineage>
        <taxon>Bacteria</taxon>
        <taxon>Bacillati</taxon>
        <taxon>Actinomycetota</taxon>
        <taxon>Actinomycetes</taxon>
        <taxon>Kitasatosporales</taxon>
        <taxon>Streptomycetaceae</taxon>
        <taxon>Streptomyces</taxon>
    </lineage>
</organism>
<evidence type="ECO:0000256" key="1">
    <source>
        <dbReference type="SAM" id="MobiDB-lite"/>
    </source>
</evidence>
<proteinExistence type="predicted"/>
<feature type="compositionally biased region" description="Basic and acidic residues" evidence="1">
    <location>
        <begin position="88"/>
        <end position="97"/>
    </location>
</feature>
<evidence type="ECO:0000313" key="2">
    <source>
        <dbReference type="EMBL" id="XDQ66063.1"/>
    </source>
</evidence>
<sequence>MPETPEMPGMSDPGDAVTETFAFVCGNCGESWEQTFEVVFLPDPAALNPQEYVDEDGKAMRSPLADAVCRVCGSRKVRVMAPDLAERARAAEDAEHPHHSHHLHLPHRAHPARRTDSED</sequence>
<dbReference type="EMBL" id="CP163440">
    <property type="protein sequence ID" value="XDQ66063.1"/>
    <property type="molecule type" value="Genomic_DNA"/>
</dbReference>
<accession>A0AB39SHL5</accession>
<name>A0AB39SHL5_9ACTN</name>
<reference evidence="2" key="1">
    <citation type="submission" date="2024-07" db="EMBL/GenBank/DDBJ databases">
        <authorList>
            <person name="Yu S.T."/>
        </authorList>
    </citation>
    <scope>NUCLEOTIDE SEQUENCE</scope>
    <source>
        <strain evidence="2">R35</strain>
    </source>
</reference>
<dbReference type="AlphaFoldDB" id="A0AB39SHL5"/>
<feature type="compositionally biased region" description="Basic residues" evidence="1">
    <location>
        <begin position="98"/>
        <end position="112"/>
    </location>
</feature>
<dbReference type="RefSeq" id="WP_369262991.1">
    <property type="nucleotide sequence ID" value="NZ_CP163440.1"/>
</dbReference>
<feature type="region of interest" description="Disordered" evidence="1">
    <location>
        <begin position="88"/>
        <end position="119"/>
    </location>
</feature>